<dbReference type="InterPro" id="IPR047214">
    <property type="entry name" value="TPP_PDC_IPDC"/>
</dbReference>
<dbReference type="PIRSF" id="PIRSF036565">
    <property type="entry name" value="Pyruvt_ip_decrb"/>
    <property type="match status" value="1"/>
</dbReference>
<keyword evidence="18" id="KW-1185">Reference proteome</keyword>
<feature type="transmembrane region" description="Helical" evidence="13">
    <location>
        <begin position="406"/>
        <end position="428"/>
    </location>
</feature>
<comment type="catalytic activity">
    <reaction evidence="1">
        <text>a 2-oxocarboxylate + H(+) = an aldehyde + CO2</text>
        <dbReference type="Rhea" id="RHEA:11628"/>
        <dbReference type="ChEBI" id="CHEBI:15378"/>
        <dbReference type="ChEBI" id="CHEBI:16526"/>
        <dbReference type="ChEBI" id="CHEBI:17478"/>
        <dbReference type="ChEBI" id="CHEBI:35179"/>
        <dbReference type="EC" id="4.1.1.1"/>
    </reaction>
</comment>
<feature type="binding site" evidence="11">
    <location>
        <position position="444"/>
    </location>
    <ligand>
        <name>Mg(2+)</name>
        <dbReference type="ChEBI" id="CHEBI:18420"/>
    </ligand>
</feature>
<evidence type="ECO:0000256" key="1">
    <source>
        <dbReference type="ARBA" id="ARBA00001041"/>
    </source>
</evidence>
<evidence type="ECO:0000256" key="6">
    <source>
        <dbReference type="ARBA" id="ARBA00022723"/>
    </source>
</evidence>
<feature type="domain" description="Thiamine pyrophosphate enzyme central" evidence="14">
    <location>
        <begin position="203"/>
        <end position="303"/>
    </location>
</feature>
<evidence type="ECO:0000313" key="17">
    <source>
        <dbReference type="EMBL" id="KAF2753593.1"/>
    </source>
</evidence>
<evidence type="ECO:0000256" key="11">
    <source>
        <dbReference type="PIRSR" id="PIRSR036565-2"/>
    </source>
</evidence>
<feature type="binding site" evidence="11">
    <location>
        <position position="473"/>
    </location>
    <ligand>
        <name>Mg(2+)</name>
        <dbReference type="ChEBI" id="CHEBI:18420"/>
    </ligand>
</feature>
<dbReference type="GO" id="GO:0005829">
    <property type="term" value="C:cytosol"/>
    <property type="evidence" value="ECO:0007669"/>
    <property type="project" value="TreeGrafter"/>
</dbReference>
<dbReference type="GO" id="GO:0000949">
    <property type="term" value="P:aromatic amino acid family catabolic process to alcohol via Ehrlich pathway"/>
    <property type="evidence" value="ECO:0007669"/>
    <property type="project" value="TreeGrafter"/>
</dbReference>
<dbReference type="InterPro" id="IPR012110">
    <property type="entry name" value="PDC/IPDC-like"/>
</dbReference>
<dbReference type="GeneID" id="54486870"/>
<dbReference type="EC" id="4.1.1.1" evidence="4"/>
<evidence type="ECO:0000256" key="9">
    <source>
        <dbReference type="ARBA" id="ARBA00023052"/>
    </source>
</evidence>
<comment type="cofactor">
    <cofactor evidence="2">
        <name>thiamine diphosphate</name>
        <dbReference type="ChEBI" id="CHEBI:58937"/>
    </cofactor>
</comment>
<dbReference type="InterPro" id="IPR012001">
    <property type="entry name" value="Thiamin_PyroP_enz_TPP-bd_dom"/>
</dbReference>
<dbReference type="AlphaFoldDB" id="A0A6A6VTQ3"/>
<dbReference type="Pfam" id="PF02775">
    <property type="entry name" value="TPP_enzyme_C"/>
    <property type="match status" value="1"/>
</dbReference>
<evidence type="ECO:0000256" key="5">
    <source>
        <dbReference type="ARBA" id="ARBA00014422"/>
    </source>
</evidence>
<comment type="similarity">
    <text evidence="3 12">Belongs to the TPP enzyme family.</text>
</comment>
<evidence type="ECO:0000256" key="2">
    <source>
        <dbReference type="ARBA" id="ARBA00001964"/>
    </source>
</evidence>
<dbReference type="FunFam" id="3.40.50.970:FF:000019">
    <property type="entry name" value="Pyruvate decarboxylase isozyme"/>
    <property type="match status" value="1"/>
</dbReference>
<proteinExistence type="inferred from homology"/>
<dbReference type="SUPFAM" id="SSF52467">
    <property type="entry name" value="DHS-like NAD/FAD-binding domain"/>
    <property type="match status" value="1"/>
</dbReference>
<keyword evidence="13" id="KW-0812">Transmembrane</keyword>
<keyword evidence="8 11" id="KW-0460">Magnesium</keyword>
<keyword evidence="17" id="KW-0670">Pyruvate</keyword>
<feature type="binding site" evidence="11">
    <location>
        <position position="471"/>
    </location>
    <ligand>
        <name>Mg(2+)</name>
        <dbReference type="ChEBI" id="CHEBI:18420"/>
    </ligand>
</feature>
<dbReference type="PANTHER" id="PTHR43452">
    <property type="entry name" value="PYRUVATE DECARBOXYLASE"/>
    <property type="match status" value="1"/>
</dbReference>
<dbReference type="CDD" id="cd07038">
    <property type="entry name" value="TPP_PYR_PDC_IPDC_like"/>
    <property type="match status" value="1"/>
</dbReference>
<evidence type="ECO:0000259" key="15">
    <source>
        <dbReference type="Pfam" id="PF02775"/>
    </source>
</evidence>
<dbReference type="InterPro" id="IPR012000">
    <property type="entry name" value="Thiamin_PyroP_enz_cen_dom"/>
</dbReference>
<dbReference type="GO" id="GO:0005634">
    <property type="term" value="C:nucleus"/>
    <property type="evidence" value="ECO:0007669"/>
    <property type="project" value="TreeGrafter"/>
</dbReference>
<keyword evidence="9 12" id="KW-0786">Thiamine pyrophosphate</keyword>
<dbReference type="FunFam" id="3.40.50.970:FF:000024">
    <property type="entry name" value="Pyruvate decarboxylase isozyme"/>
    <property type="match status" value="1"/>
</dbReference>
<dbReference type="Pfam" id="PF02776">
    <property type="entry name" value="TPP_enzyme_N"/>
    <property type="match status" value="1"/>
</dbReference>
<dbReference type="Pfam" id="PF00205">
    <property type="entry name" value="TPP_enzyme_M"/>
    <property type="match status" value="1"/>
</dbReference>
<dbReference type="InterPro" id="IPR011766">
    <property type="entry name" value="TPP_enzyme_TPP-bd"/>
</dbReference>
<dbReference type="EMBL" id="ML996583">
    <property type="protein sequence ID" value="KAF2753593.1"/>
    <property type="molecule type" value="Genomic_DNA"/>
</dbReference>
<dbReference type="InterPro" id="IPR047213">
    <property type="entry name" value="TPP_PYR_PDC_IPDC-like"/>
</dbReference>
<dbReference type="InterPro" id="IPR029061">
    <property type="entry name" value="THDP-binding"/>
</dbReference>
<evidence type="ECO:0000256" key="10">
    <source>
        <dbReference type="ARBA" id="ARBA00023239"/>
    </source>
</evidence>
<keyword evidence="13" id="KW-0472">Membrane</keyword>
<keyword evidence="10" id="KW-0456">Lyase</keyword>
<keyword evidence="13" id="KW-1133">Transmembrane helix</keyword>
<dbReference type="Proteomes" id="UP000799437">
    <property type="component" value="Unassembled WGS sequence"/>
</dbReference>
<feature type="domain" description="Thiamine pyrophosphate enzyme TPP-binding" evidence="15">
    <location>
        <begin position="400"/>
        <end position="479"/>
    </location>
</feature>
<dbReference type="GO" id="GO:0000287">
    <property type="term" value="F:magnesium ion binding"/>
    <property type="evidence" value="ECO:0007669"/>
    <property type="project" value="InterPro"/>
</dbReference>
<dbReference type="Gene3D" id="3.40.50.970">
    <property type="match status" value="2"/>
</dbReference>
<dbReference type="CDD" id="cd02005">
    <property type="entry name" value="TPP_PDC_IPDC"/>
    <property type="match status" value="1"/>
</dbReference>
<dbReference type="GO" id="GO:0004737">
    <property type="term" value="F:pyruvate decarboxylase activity"/>
    <property type="evidence" value="ECO:0007669"/>
    <property type="project" value="UniProtKB-EC"/>
</dbReference>
<protein>
    <recommendedName>
        <fullName evidence="5">Pyruvate decarboxylase</fullName>
        <ecNumber evidence="4">4.1.1.1</ecNumber>
    </recommendedName>
</protein>
<evidence type="ECO:0000256" key="12">
    <source>
        <dbReference type="RuleBase" id="RU362132"/>
    </source>
</evidence>
<evidence type="ECO:0000256" key="13">
    <source>
        <dbReference type="SAM" id="Phobius"/>
    </source>
</evidence>
<dbReference type="OrthoDB" id="3970464at2759"/>
<evidence type="ECO:0000256" key="4">
    <source>
        <dbReference type="ARBA" id="ARBA00013202"/>
    </source>
</evidence>
<accession>A0A6A6VTQ3</accession>
<keyword evidence="6 11" id="KW-0479">Metal-binding</keyword>
<dbReference type="InterPro" id="IPR029035">
    <property type="entry name" value="DHS-like_NAD/FAD-binding_dom"/>
</dbReference>
<reference evidence="17" key="1">
    <citation type="journal article" date="2020" name="Stud. Mycol.">
        <title>101 Dothideomycetes genomes: a test case for predicting lifestyles and emergence of pathogens.</title>
        <authorList>
            <person name="Haridas S."/>
            <person name="Albert R."/>
            <person name="Binder M."/>
            <person name="Bloem J."/>
            <person name="Labutti K."/>
            <person name="Salamov A."/>
            <person name="Andreopoulos B."/>
            <person name="Baker S."/>
            <person name="Barry K."/>
            <person name="Bills G."/>
            <person name="Bluhm B."/>
            <person name="Cannon C."/>
            <person name="Castanera R."/>
            <person name="Culley D."/>
            <person name="Daum C."/>
            <person name="Ezra D."/>
            <person name="Gonzalez J."/>
            <person name="Henrissat B."/>
            <person name="Kuo A."/>
            <person name="Liang C."/>
            <person name="Lipzen A."/>
            <person name="Lutzoni F."/>
            <person name="Magnuson J."/>
            <person name="Mondo S."/>
            <person name="Nolan M."/>
            <person name="Ohm R."/>
            <person name="Pangilinan J."/>
            <person name="Park H.-J."/>
            <person name="Ramirez L."/>
            <person name="Alfaro M."/>
            <person name="Sun H."/>
            <person name="Tritt A."/>
            <person name="Yoshinaga Y."/>
            <person name="Zwiers L.-H."/>
            <person name="Turgeon B."/>
            <person name="Goodwin S."/>
            <person name="Spatafora J."/>
            <person name="Crous P."/>
            <person name="Grigoriev I."/>
        </authorList>
    </citation>
    <scope>NUCLEOTIDE SEQUENCE</scope>
    <source>
        <strain evidence="17">CBS 121739</strain>
    </source>
</reference>
<name>A0A6A6VTQ3_9PEZI</name>
<dbReference type="Gene3D" id="3.40.50.1220">
    <property type="entry name" value="TPP-binding domain"/>
    <property type="match status" value="1"/>
</dbReference>
<evidence type="ECO:0000256" key="7">
    <source>
        <dbReference type="ARBA" id="ARBA00022793"/>
    </source>
</evidence>
<dbReference type="RefSeq" id="XP_033596044.1">
    <property type="nucleotide sequence ID" value="XM_033745816.1"/>
</dbReference>
<sequence length="580" mass="64112">MPDSPTIKLADYLFTRLHQLEVHSVFGVPGDYNLRLLDYVEPNKLHWVGNCNELNAAYAADGYARIAGLSALITTFGVGELSAINGVAGAYAERAAVVHICGTPSRKLQDERVKMHHTFADGEYRRFAEMHKHVTAAQTELRDSRTAPEQIDWIIGQAMLHSRPVYLEIPDDMVDVEVSSTRLAQKIISPEALKAPSEPQILQSILDRIYSAKRPLILIDGESRPMGVLGEVDELVKTSSWPTWTTTYGKGLVDESLPSVHGMYTGKYGLDGAKAYFESADLILVFGPHYSDTNTNGFTCIPNQTSAVLFQDMTIHVGTETYRDVSGKRILSQLLQQLVPSKLQSIQGPPKPDTTLDKSSLTGPITQDYFYRFINPLFRDGDIVLTETGTASHGGRALVLPPGTRFFSAITWLSIGYMLPATLGAALAQRDTAQGKRTVLFMGDGSLQMTVQELSTIIKEKLDVIIILINNDGYTIERVIHGRTQGYNDIFPWNHRAAMTLFGAGEQHASENYLAARTWEDLTTVLQSPKVQEGSGLRIVEVFMDRLDCQGALKDLLQRQVASEKTEEPPLIASEVSKKV</sequence>
<evidence type="ECO:0000259" key="16">
    <source>
        <dbReference type="Pfam" id="PF02776"/>
    </source>
</evidence>
<dbReference type="PANTHER" id="PTHR43452:SF11">
    <property type="entry name" value="PYRUVATE DECARBOXYLASE"/>
    <property type="match status" value="1"/>
</dbReference>
<evidence type="ECO:0000256" key="8">
    <source>
        <dbReference type="ARBA" id="ARBA00022842"/>
    </source>
</evidence>
<feature type="domain" description="Thiamine pyrophosphate enzyme N-terminal TPP-binding" evidence="16">
    <location>
        <begin position="8"/>
        <end position="116"/>
    </location>
</feature>
<organism evidence="17 18">
    <name type="scientific">Pseudovirgaria hyperparasitica</name>
    <dbReference type="NCBI Taxonomy" id="470096"/>
    <lineage>
        <taxon>Eukaryota</taxon>
        <taxon>Fungi</taxon>
        <taxon>Dikarya</taxon>
        <taxon>Ascomycota</taxon>
        <taxon>Pezizomycotina</taxon>
        <taxon>Dothideomycetes</taxon>
        <taxon>Dothideomycetes incertae sedis</taxon>
        <taxon>Acrospermales</taxon>
        <taxon>Acrospermaceae</taxon>
        <taxon>Pseudovirgaria</taxon>
    </lineage>
</organism>
<keyword evidence="7" id="KW-0210">Decarboxylase</keyword>
<dbReference type="GO" id="GO:0030976">
    <property type="term" value="F:thiamine pyrophosphate binding"/>
    <property type="evidence" value="ECO:0007669"/>
    <property type="project" value="InterPro"/>
</dbReference>
<evidence type="ECO:0000256" key="3">
    <source>
        <dbReference type="ARBA" id="ARBA00007812"/>
    </source>
</evidence>
<gene>
    <name evidence="17" type="ORF">EJ05DRAFT_489784</name>
</gene>
<evidence type="ECO:0000259" key="14">
    <source>
        <dbReference type="Pfam" id="PF00205"/>
    </source>
</evidence>
<comment type="cofactor">
    <cofactor evidence="11">
        <name>Mg(2+)</name>
        <dbReference type="ChEBI" id="CHEBI:18420"/>
    </cofactor>
    <text evidence="11">Binds 1 Mg(2+) per subunit.</text>
</comment>
<dbReference type="SUPFAM" id="SSF52518">
    <property type="entry name" value="Thiamin diphosphate-binding fold (THDP-binding)"/>
    <property type="match status" value="2"/>
</dbReference>
<evidence type="ECO:0000313" key="18">
    <source>
        <dbReference type="Proteomes" id="UP000799437"/>
    </source>
</evidence>